<keyword evidence="2" id="KW-1185">Reference proteome</keyword>
<name>L1L6T0_9ACTN</name>
<dbReference type="Proteomes" id="UP000010411">
    <property type="component" value="Unassembled WGS sequence"/>
</dbReference>
<gene>
    <name evidence="1" type="ORF">STRIP9103_09386</name>
</gene>
<comment type="caution">
    <text evidence="1">The sequence shown here is derived from an EMBL/GenBank/DDBJ whole genome shotgun (WGS) entry which is preliminary data.</text>
</comment>
<accession>L1L6T0</accession>
<proteinExistence type="predicted"/>
<sequence length="78" mass="8280">MARCAIRSYDADSGGLDELCDRIVAVLVPDREQTTDDAALLVIRTRGTAAGDVVTYDLPDDPKAAGQARAEVRHPLAA</sequence>
<protein>
    <submittedName>
        <fullName evidence="1">Uncharacterized protein</fullName>
    </submittedName>
</protein>
<evidence type="ECO:0000313" key="1">
    <source>
        <dbReference type="EMBL" id="EKX68756.1"/>
    </source>
</evidence>
<evidence type="ECO:0000313" key="2">
    <source>
        <dbReference type="Proteomes" id="UP000010411"/>
    </source>
</evidence>
<dbReference type="EMBL" id="AEJC01000058">
    <property type="protein sequence ID" value="EKX68756.1"/>
    <property type="molecule type" value="Genomic_DNA"/>
</dbReference>
<organism evidence="1 2">
    <name type="scientific">Streptomyces ipomoeae 91-03</name>
    <dbReference type="NCBI Taxonomy" id="698759"/>
    <lineage>
        <taxon>Bacteria</taxon>
        <taxon>Bacillati</taxon>
        <taxon>Actinomycetota</taxon>
        <taxon>Actinomycetes</taxon>
        <taxon>Kitasatosporales</taxon>
        <taxon>Streptomycetaceae</taxon>
        <taxon>Streptomyces</taxon>
    </lineage>
</organism>
<reference evidence="1 2" key="1">
    <citation type="submission" date="2012-11" db="EMBL/GenBank/DDBJ databases">
        <authorList>
            <person name="Huguet-Tapia J.C."/>
            <person name="Durkin A.S."/>
            <person name="Pettis G.S."/>
            <person name="Badger J.H."/>
        </authorList>
    </citation>
    <scope>NUCLEOTIDE SEQUENCE [LARGE SCALE GENOMIC DNA]</scope>
    <source>
        <strain evidence="1 2">91-03</strain>
    </source>
</reference>
<dbReference type="PATRIC" id="fig|698759.3.peg.693"/>
<dbReference type="AlphaFoldDB" id="L1L6T0"/>